<name>A0A6J2FW24_9PASS</name>
<keyword evidence="6" id="KW-1185">Reference proteome</keyword>
<gene>
    <name evidence="7" type="primary">SZRD1</name>
</gene>
<dbReference type="CTD" id="26099"/>
<feature type="region of interest" description="Disordered" evidence="3">
    <location>
        <begin position="1"/>
        <end position="35"/>
    </location>
</feature>
<dbReference type="PROSITE" id="PS51938">
    <property type="entry name" value="SUZ_C"/>
    <property type="match status" value="1"/>
</dbReference>
<feature type="compositionally biased region" description="Basic and acidic residues" evidence="3">
    <location>
        <begin position="184"/>
        <end position="201"/>
    </location>
</feature>
<dbReference type="GeneID" id="113982845"/>
<evidence type="ECO:0000256" key="1">
    <source>
        <dbReference type="ARBA" id="ARBA00007124"/>
    </source>
</evidence>
<dbReference type="InterPro" id="IPR024642">
    <property type="entry name" value="SUZ-C"/>
</dbReference>
<feature type="region of interest" description="Disordered" evidence="3">
    <location>
        <begin position="170"/>
        <end position="223"/>
    </location>
</feature>
<dbReference type="PROSITE" id="PS51673">
    <property type="entry name" value="SUZ"/>
    <property type="match status" value="1"/>
</dbReference>
<dbReference type="Pfam" id="PF12752">
    <property type="entry name" value="SUZ"/>
    <property type="match status" value="1"/>
</dbReference>
<dbReference type="InterPro" id="IPR039228">
    <property type="entry name" value="SZRD1"/>
</dbReference>
<feature type="domain" description="SUZ-C" evidence="5">
    <location>
        <begin position="182"/>
        <end position="223"/>
    </location>
</feature>
<dbReference type="RefSeq" id="XP_027567242.1">
    <property type="nucleotide sequence ID" value="XM_027711441.2"/>
</dbReference>
<reference evidence="7" key="1">
    <citation type="submission" date="2025-08" db="UniProtKB">
        <authorList>
            <consortium name="RefSeq"/>
        </authorList>
    </citation>
    <scope>IDENTIFICATION</scope>
    <source>
        <tissue evidence="7">Muscle</tissue>
    </source>
</reference>
<organism evidence="6 7">
    <name type="scientific">Pipra filicauda</name>
    <name type="common">Wire-tailed manakin</name>
    <dbReference type="NCBI Taxonomy" id="649802"/>
    <lineage>
        <taxon>Eukaryota</taxon>
        <taxon>Metazoa</taxon>
        <taxon>Chordata</taxon>
        <taxon>Craniata</taxon>
        <taxon>Vertebrata</taxon>
        <taxon>Euteleostomi</taxon>
        <taxon>Archelosauria</taxon>
        <taxon>Archosauria</taxon>
        <taxon>Dinosauria</taxon>
        <taxon>Saurischia</taxon>
        <taxon>Theropoda</taxon>
        <taxon>Coelurosauria</taxon>
        <taxon>Aves</taxon>
        <taxon>Neognathae</taxon>
        <taxon>Neoaves</taxon>
        <taxon>Telluraves</taxon>
        <taxon>Australaves</taxon>
        <taxon>Passeriformes</taxon>
        <taxon>Pipridae</taxon>
        <taxon>Pipra</taxon>
    </lineage>
</organism>
<protein>
    <recommendedName>
        <fullName evidence="2">SUZ RNA-binding domain-containing</fullName>
    </recommendedName>
</protein>
<comment type="similarity">
    <text evidence="1">Belongs to the SZRD1 family.</text>
</comment>
<dbReference type="Pfam" id="PF12901">
    <property type="entry name" value="SUZ-C"/>
    <property type="match status" value="1"/>
</dbReference>
<dbReference type="InParanoid" id="A0A6J2FW24"/>
<feature type="compositionally biased region" description="Polar residues" evidence="3">
    <location>
        <begin position="137"/>
        <end position="150"/>
    </location>
</feature>
<accession>A0A6J2FW24</accession>
<dbReference type="InterPro" id="IPR024771">
    <property type="entry name" value="SUZ"/>
</dbReference>
<evidence type="ECO:0000256" key="2">
    <source>
        <dbReference type="ARBA" id="ARBA00044802"/>
    </source>
</evidence>
<evidence type="ECO:0000313" key="6">
    <source>
        <dbReference type="Proteomes" id="UP000504627"/>
    </source>
</evidence>
<dbReference type="PANTHER" id="PTHR31796">
    <property type="entry name" value="SUZ DOMAIN-CONTAINING PROTEIN 1"/>
    <property type="match status" value="1"/>
</dbReference>
<evidence type="ECO:0000256" key="3">
    <source>
        <dbReference type="SAM" id="MobiDB-lite"/>
    </source>
</evidence>
<sequence length="223" mass="24228">MESCIPQGGARPASQAPSLPEGMSQEPRGELGLPGIAHGMCPKCPVEGWDNPAGDVGFTPHQEIDRRLEKKLKITQKERAGSSRRDVATALGKPCKKKPLPGRNGRKSKSPPKVPIVIQDDGLPSGPPPQIRILKRPTTNGVLSTPNSASRPAFPVKSLAQREAEYAEARKRILGSASPEEEQEKPILDRPTRISQPEDTRQPNNVIRQPLGPDGSQGFKQRR</sequence>
<dbReference type="AlphaFoldDB" id="A0A6J2FW24"/>
<feature type="domain" description="SUZ" evidence="4">
    <location>
        <begin position="113"/>
        <end position="178"/>
    </location>
</feature>
<proteinExistence type="inferred from homology"/>
<evidence type="ECO:0000313" key="7">
    <source>
        <dbReference type="RefSeq" id="XP_027567242.1"/>
    </source>
</evidence>
<feature type="compositionally biased region" description="Basic and acidic residues" evidence="3">
    <location>
        <begin position="67"/>
        <end position="87"/>
    </location>
</feature>
<dbReference type="PANTHER" id="PTHR31796:SF2">
    <property type="entry name" value="SUZ DOMAIN-CONTAINING PROTEIN 1"/>
    <property type="match status" value="1"/>
</dbReference>
<dbReference type="Proteomes" id="UP000504627">
    <property type="component" value="Unplaced"/>
</dbReference>
<feature type="region of interest" description="Disordered" evidence="3">
    <location>
        <begin position="67"/>
        <end position="157"/>
    </location>
</feature>
<feature type="compositionally biased region" description="Basic residues" evidence="3">
    <location>
        <begin position="94"/>
        <end position="110"/>
    </location>
</feature>
<dbReference type="FunCoup" id="A0A6J2FW24">
    <property type="interactions" value="236"/>
</dbReference>
<evidence type="ECO:0000259" key="4">
    <source>
        <dbReference type="PROSITE" id="PS51673"/>
    </source>
</evidence>
<evidence type="ECO:0000259" key="5">
    <source>
        <dbReference type="PROSITE" id="PS51938"/>
    </source>
</evidence>